<dbReference type="KEGG" id="glj:GKIL_0798"/>
<dbReference type="AlphaFoldDB" id="U5QHD1"/>
<dbReference type="STRING" id="1183438.GKIL_0798"/>
<dbReference type="GO" id="GO:0007155">
    <property type="term" value="P:cell adhesion"/>
    <property type="evidence" value="ECO:0007669"/>
    <property type="project" value="InterPro"/>
</dbReference>
<dbReference type="HOGENOM" id="CLU_012554_1_0_3"/>
<proteinExistence type="predicted"/>
<evidence type="ECO:0000256" key="4">
    <source>
        <dbReference type="ARBA" id="ARBA00023180"/>
    </source>
</evidence>
<keyword evidence="2" id="KW-0677">Repeat</keyword>
<dbReference type="GO" id="GO:0016787">
    <property type="term" value="F:hydrolase activity"/>
    <property type="evidence" value="ECO:0007669"/>
    <property type="project" value="UniProtKB-KW"/>
</dbReference>
<keyword evidence="4" id="KW-0325">Glycoprotein</keyword>
<name>U5QHD1_GLOK1</name>
<evidence type="ECO:0000313" key="6">
    <source>
        <dbReference type="Proteomes" id="UP000017396"/>
    </source>
</evidence>
<dbReference type="InterPro" id="IPR013517">
    <property type="entry name" value="FG-GAP"/>
</dbReference>
<dbReference type="PANTHER" id="PTHR23221">
    <property type="entry name" value="GLYCOSYLPHOSPHATIDYLINOSITOL PHOSPHOLIPASE D"/>
    <property type="match status" value="1"/>
</dbReference>
<dbReference type="PRINTS" id="PR01185">
    <property type="entry name" value="INTEGRINA"/>
</dbReference>
<dbReference type="GO" id="GO:0008305">
    <property type="term" value="C:integrin complex"/>
    <property type="evidence" value="ECO:0007669"/>
    <property type="project" value="InterPro"/>
</dbReference>
<dbReference type="SUPFAM" id="SSF69318">
    <property type="entry name" value="Integrin alpha N-terminal domain"/>
    <property type="match status" value="2"/>
</dbReference>
<dbReference type="InterPro" id="IPR028994">
    <property type="entry name" value="Integrin_alpha_N"/>
</dbReference>
<dbReference type="EMBL" id="CP003587">
    <property type="protein sequence ID" value="AGY57044.1"/>
    <property type="molecule type" value="Genomic_DNA"/>
</dbReference>
<organism evidence="5 6">
    <name type="scientific">Gloeobacter kilaueensis (strain ATCC BAA-2537 / CCAP 1431/1 / ULC 316 / JS1)</name>
    <dbReference type="NCBI Taxonomy" id="1183438"/>
    <lineage>
        <taxon>Bacteria</taxon>
        <taxon>Bacillati</taxon>
        <taxon>Cyanobacteriota</taxon>
        <taxon>Cyanophyceae</taxon>
        <taxon>Gloeobacterales</taxon>
        <taxon>Gloeobacteraceae</taxon>
        <taxon>Gloeobacter</taxon>
    </lineage>
</organism>
<dbReference type="OrthoDB" id="462884at2"/>
<dbReference type="RefSeq" id="WP_023172094.1">
    <property type="nucleotide sequence ID" value="NC_022600.1"/>
</dbReference>
<dbReference type="Proteomes" id="UP000017396">
    <property type="component" value="Chromosome"/>
</dbReference>
<dbReference type="InterPro" id="IPR013519">
    <property type="entry name" value="Int_alpha_beta-p"/>
</dbReference>
<dbReference type="Gene3D" id="2.130.10.130">
    <property type="entry name" value="Integrin alpha, N-terminal"/>
    <property type="match status" value="4"/>
</dbReference>
<evidence type="ECO:0000256" key="3">
    <source>
        <dbReference type="ARBA" id="ARBA00022801"/>
    </source>
</evidence>
<evidence type="ECO:0000256" key="2">
    <source>
        <dbReference type="ARBA" id="ARBA00022737"/>
    </source>
</evidence>
<dbReference type="SMART" id="SM00191">
    <property type="entry name" value="Int_alpha"/>
    <property type="match status" value="7"/>
</dbReference>
<dbReference type="eggNOG" id="COG2931">
    <property type="taxonomic scope" value="Bacteria"/>
</dbReference>
<protein>
    <submittedName>
        <fullName evidence="5">FG-GAP repeat-containing protein</fullName>
    </submittedName>
</protein>
<dbReference type="PATRIC" id="fig|1183438.3.peg.790"/>
<dbReference type="Pfam" id="PF01839">
    <property type="entry name" value="FG-GAP"/>
    <property type="match status" value="7"/>
</dbReference>
<accession>U5QHD1</accession>
<reference evidence="5 6" key="1">
    <citation type="journal article" date="2013" name="PLoS ONE">
        <title>Cultivation and Complete Genome Sequencing of Gloeobacter kilaueensis sp. nov., from a Lava Cave in Kilauea Caldera, Hawai'i.</title>
        <authorList>
            <person name="Saw J.H."/>
            <person name="Schatz M."/>
            <person name="Brown M.V."/>
            <person name="Kunkel D.D."/>
            <person name="Foster J.S."/>
            <person name="Shick H."/>
            <person name="Christensen S."/>
            <person name="Hou S."/>
            <person name="Wan X."/>
            <person name="Donachie S.P."/>
        </authorList>
    </citation>
    <scope>NUCLEOTIDE SEQUENCE [LARGE SCALE GENOMIC DNA]</scope>
    <source>
        <strain evidence="6">JS</strain>
    </source>
</reference>
<gene>
    <name evidence="5" type="ORF">GKIL_0798</name>
</gene>
<sequence length="567" mass="55861">MRLADRVSLGLLTCSRLVRPYLTRGWSSWLSISLGLCGCAALPVVQAASAAAQSAAATRSAGFVIDGSQPGDNSGESVRQAGDVNGDGIPDLIVGAIFASPNGRSFAGRSYVVFGKRNGQPIELSGLESGSSKAGFAINGSQPGDQSGDSVSGAGDINGDGLADLIVGAPDASPNGHNRAGRSYVVFGKRNNQPVELAALDNGTSQAGFVIDGSQANDYSGVSVSSAGDINGDGIPDLIVGALGASPDGRAGAGRSYVVFGKHDSQSVELSSLEDGTSQAGFVIDGSQPSDASGVAVDGAGDVNGDGIPDLIVGAFLADPGGHATAGRSYVVFGKHDSQSVELSSLEDGTGQAGFVIDGSQVEDHSGISVGGAGDVNGDGLADLVVGTNPEQGAGRSYVIFGKSALQPVELADIDNGTSQAGFVIDGSQPFDRAGSAVGGAGDVNGDGLADVIVGAPGADPASQSSAGRSYVVFGKTNSQPVQLSGIDTGSNRAGFVIDGSQANDNSGTSVSGAGDVNGDGLADVIVGAPGADPAGQSSAGRSYVVFGKRNSKPVELSGLKATSPAP</sequence>
<evidence type="ECO:0000256" key="1">
    <source>
        <dbReference type="ARBA" id="ARBA00022729"/>
    </source>
</evidence>
<dbReference type="PROSITE" id="PS51470">
    <property type="entry name" value="FG_GAP"/>
    <property type="match status" value="6"/>
</dbReference>
<keyword evidence="3" id="KW-0378">Hydrolase</keyword>
<evidence type="ECO:0000313" key="5">
    <source>
        <dbReference type="EMBL" id="AGY57044.1"/>
    </source>
</evidence>
<keyword evidence="1" id="KW-0732">Signal</keyword>
<dbReference type="PANTHER" id="PTHR23221:SF7">
    <property type="entry name" value="PHOSPHATIDYLINOSITOL-GLYCAN-SPECIFIC PHOSPHOLIPASE D"/>
    <property type="match status" value="1"/>
</dbReference>
<keyword evidence="6" id="KW-1185">Reference proteome</keyword>
<dbReference type="InterPro" id="IPR000413">
    <property type="entry name" value="Integrin_alpha"/>
</dbReference>